<sequence>MALSVNTNVTSQTVQKNLNKAGDSLSTSMTRLSSGLKINSAKDDAAGMQIANRLTSQVKGMTVAIANANNGSSIAQTAEGAMQESTNILQRLRELALQSANGDKSADDRASLQQEFTAKVGELTRISSTTTFGGRNLLDGSFQNQAFQVGADANQTISFGMSDISATGLKGSFGEASAAGGVTQMAAKVTGGALDIGSPAISTYTLATAANYSAPTAAQTITFGGGASGSVVLTSAQNTAALAAAEINKTSATTGISAAENAGKLELTSSGTAAFTVTSDIAGNFGTTPATAAGVVTTPAAGAGLAKAADININGTKISLTVGMKLEGTGGVIETINAQTDLLGKTGVTASSQDGRLVLTSKDGKAVTLADQANTPAGKGALAQVGLTAGKTEAKLTADTSVTMNGVEVKFKKGDSMDSIVSSINSASTGVTASKNADNTLKLFSTKDITVGEGSAGTGLASLGLTAKTTSSNTVETTVSDLSVLTAEGAQQTIQALTGAIQQIDTQRSELGAVQNRFDSTVSNLQSISENSTAARGRVQDTDFASEAAELTKQQTLQQAATAILSQANQLPSAVMKLLQ</sequence>
<dbReference type="GO" id="GO:0005198">
    <property type="term" value="F:structural molecule activity"/>
    <property type="evidence" value="ECO:0007669"/>
    <property type="project" value="UniProtKB-UniRule"/>
</dbReference>
<dbReference type="Pfam" id="PF00700">
    <property type="entry name" value="Flagellin_C"/>
    <property type="match status" value="1"/>
</dbReference>
<evidence type="ECO:0000256" key="2">
    <source>
        <dbReference type="ARBA" id="ARBA00022525"/>
    </source>
</evidence>
<keyword evidence="7" id="KW-0282">Flagellum</keyword>
<name>A0A8I1FZ22_9PSED</name>
<dbReference type="EMBL" id="JAEKCZ010000037">
    <property type="protein sequence ID" value="MBJ2259809.1"/>
    <property type="molecule type" value="Genomic_DNA"/>
</dbReference>
<keyword evidence="3 4" id="KW-0975">Bacterial flagellum</keyword>
<dbReference type="InterPro" id="IPR010810">
    <property type="entry name" value="Flagellin_hook_IN_motif"/>
</dbReference>
<dbReference type="InterPro" id="IPR046358">
    <property type="entry name" value="Flagellin_C"/>
</dbReference>
<comment type="subcellular location">
    <subcellularLocation>
        <location evidence="4">Secreted</location>
    </subcellularLocation>
    <subcellularLocation>
        <location evidence="4">Bacterial flagellum</location>
    </subcellularLocation>
</comment>
<reference evidence="7" key="1">
    <citation type="submission" date="2020-12" db="EMBL/GenBank/DDBJ databases">
        <title>Antibiotic resistance and phylogeny of Pseudomonas spp. isolated over three decades from chicken meat in the Norwegian food chain.</title>
        <authorList>
            <person name="Moen B."/>
        </authorList>
    </citation>
    <scope>NUCLEOTIDE SEQUENCE</scope>
    <source>
        <strain evidence="7">MF6762</strain>
    </source>
</reference>
<dbReference type="Gene3D" id="1.20.1330.10">
    <property type="entry name" value="f41 fragment of flagellin, N-terminal domain"/>
    <property type="match status" value="2"/>
</dbReference>
<dbReference type="PANTHER" id="PTHR42792">
    <property type="entry name" value="FLAGELLIN"/>
    <property type="match status" value="1"/>
</dbReference>
<evidence type="ECO:0000256" key="3">
    <source>
        <dbReference type="ARBA" id="ARBA00023143"/>
    </source>
</evidence>
<evidence type="ECO:0000256" key="1">
    <source>
        <dbReference type="ARBA" id="ARBA00005709"/>
    </source>
</evidence>
<keyword evidence="7" id="KW-0966">Cell projection</keyword>
<dbReference type="PANTHER" id="PTHR42792:SF2">
    <property type="entry name" value="FLAGELLIN"/>
    <property type="match status" value="1"/>
</dbReference>
<gene>
    <name evidence="7" type="ORF">JFT45_25245</name>
</gene>
<dbReference type="SUPFAM" id="SSF64518">
    <property type="entry name" value="Phase 1 flagellin"/>
    <property type="match status" value="2"/>
</dbReference>
<accession>A0A8I1FZ22</accession>
<keyword evidence="7" id="KW-0969">Cilium</keyword>
<comment type="similarity">
    <text evidence="1 4">Belongs to the bacterial flagellin family.</text>
</comment>
<dbReference type="InterPro" id="IPR042187">
    <property type="entry name" value="Flagellin_C_sub2"/>
</dbReference>
<evidence type="ECO:0000259" key="5">
    <source>
        <dbReference type="Pfam" id="PF00669"/>
    </source>
</evidence>
<evidence type="ECO:0000256" key="4">
    <source>
        <dbReference type="RuleBase" id="RU362073"/>
    </source>
</evidence>
<dbReference type="RefSeq" id="WP_198823074.1">
    <property type="nucleotide sequence ID" value="NZ_JAEKCZ010000037.1"/>
</dbReference>
<comment type="function">
    <text evidence="4">Flagellin is the subunit protein which polymerizes to form the filaments of bacterial flagella.</text>
</comment>
<evidence type="ECO:0000313" key="7">
    <source>
        <dbReference type="EMBL" id="MBJ2259809.1"/>
    </source>
</evidence>
<dbReference type="Proteomes" id="UP000658390">
    <property type="component" value="Unassembled WGS sequence"/>
</dbReference>
<dbReference type="Gene3D" id="2.60.40.4390">
    <property type="match status" value="1"/>
</dbReference>
<protein>
    <recommendedName>
        <fullName evidence="4">Flagellin</fullName>
    </recommendedName>
</protein>
<feature type="domain" description="Flagellin N-terminal" evidence="5">
    <location>
        <begin position="5"/>
        <end position="142"/>
    </location>
</feature>
<evidence type="ECO:0000313" key="8">
    <source>
        <dbReference type="Proteomes" id="UP000658390"/>
    </source>
</evidence>
<dbReference type="GO" id="GO:0009288">
    <property type="term" value="C:bacterial-type flagellum"/>
    <property type="evidence" value="ECO:0007669"/>
    <property type="project" value="UniProtKB-SubCell"/>
</dbReference>
<dbReference type="Gene3D" id="6.10.10.10">
    <property type="entry name" value="Flagellar export chaperone, C-terminal domain"/>
    <property type="match status" value="1"/>
</dbReference>
<comment type="caution">
    <text evidence="7">The sequence shown here is derived from an EMBL/GenBank/DDBJ whole genome shotgun (WGS) entry which is preliminary data.</text>
</comment>
<organism evidence="7 8">
    <name type="scientific">Pseudomonas psychrophila</name>
    <dbReference type="NCBI Taxonomy" id="122355"/>
    <lineage>
        <taxon>Bacteria</taxon>
        <taxon>Pseudomonadati</taxon>
        <taxon>Pseudomonadota</taxon>
        <taxon>Gammaproteobacteria</taxon>
        <taxon>Pseudomonadales</taxon>
        <taxon>Pseudomonadaceae</taxon>
        <taxon>Pseudomonas</taxon>
    </lineage>
</organism>
<dbReference type="Gene3D" id="6.10.280.190">
    <property type="match status" value="1"/>
</dbReference>
<dbReference type="Pfam" id="PF00669">
    <property type="entry name" value="Flagellin_N"/>
    <property type="match status" value="1"/>
</dbReference>
<dbReference type="AlphaFoldDB" id="A0A8I1FZ22"/>
<dbReference type="PRINTS" id="PR00207">
    <property type="entry name" value="FLAGELLIN"/>
</dbReference>
<evidence type="ECO:0000259" key="6">
    <source>
        <dbReference type="Pfam" id="PF00700"/>
    </source>
</evidence>
<dbReference type="InterPro" id="IPR001492">
    <property type="entry name" value="Flagellin"/>
</dbReference>
<dbReference type="InterPro" id="IPR001029">
    <property type="entry name" value="Flagellin_N"/>
</dbReference>
<keyword evidence="2 4" id="KW-0964">Secreted</keyword>
<dbReference type="GO" id="GO:0005576">
    <property type="term" value="C:extracellular region"/>
    <property type="evidence" value="ECO:0007669"/>
    <property type="project" value="UniProtKB-SubCell"/>
</dbReference>
<dbReference type="Pfam" id="PF07196">
    <property type="entry name" value="Flagellin_IN"/>
    <property type="match status" value="1"/>
</dbReference>
<feature type="domain" description="Flagellin C-terminal" evidence="6">
    <location>
        <begin position="494"/>
        <end position="579"/>
    </location>
</feature>
<proteinExistence type="inferred from homology"/>